<dbReference type="InterPro" id="IPR033310">
    <property type="entry name" value="Mms4/EME1/EME2"/>
</dbReference>
<protein>
    <submittedName>
        <fullName evidence="8">Probable crossover junction endonuclease EME2</fullName>
    </submittedName>
</protein>
<feature type="compositionally biased region" description="Gly residues" evidence="6">
    <location>
        <begin position="1"/>
        <end position="13"/>
    </location>
</feature>
<reference evidence="8" key="1">
    <citation type="submission" date="2025-08" db="UniProtKB">
        <authorList>
            <consortium name="RefSeq"/>
        </authorList>
    </citation>
    <scope>IDENTIFICATION</scope>
    <source>
        <tissue evidence="8">Cell line</tissue>
    </source>
</reference>
<evidence type="ECO:0000313" key="8">
    <source>
        <dbReference type="RefSeq" id="XP_072610200.1"/>
    </source>
</evidence>
<dbReference type="GO" id="GO:0004519">
    <property type="term" value="F:endonuclease activity"/>
    <property type="evidence" value="ECO:0007669"/>
    <property type="project" value="UniProtKB-KW"/>
</dbReference>
<dbReference type="PANTHER" id="PTHR21077">
    <property type="entry name" value="EME1 PROTEIN"/>
    <property type="match status" value="1"/>
</dbReference>
<dbReference type="Pfam" id="PF21292">
    <property type="entry name" value="EME1-MUS81_C"/>
    <property type="match status" value="1"/>
</dbReference>
<keyword evidence="4" id="KW-0234">DNA repair</keyword>
<evidence type="ECO:0000313" key="7">
    <source>
        <dbReference type="Proteomes" id="UP001652641"/>
    </source>
</evidence>
<evidence type="ECO:0000256" key="3">
    <source>
        <dbReference type="ARBA" id="ARBA00023172"/>
    </source>
</evidence>
<dbReference type="InterPro" id="IPR043087">
    <property type="entry name" value="Eme1_nucdom_sub2"/>
</dbReference>
<keyword evidence="8" id="KW-0378">Hydrolase</keyword>
<keyword evidence="2" id="KW-0227">DNA damage</keyword>
<feature type="compositionally biased region" description="Low complexity" evidence="6">
    <location>
        <begin position="46"/>
        <end position="62"/>
    </location>
</feature>
<dbReference type="InterPro" id="IPR042530">
    <property type="entry name" value="EME1/EME2_C"/>
</dbReference>
<sequence length="367" mass="37914">MARAGAGGGGARAGRGAAADLGDLGLGRRGPRGAAGGAEGGGAAGAGPAARGGARGPRFAARPTPCPGPILRAPPASTWLSSGLDAYLRSHQPSSREVRQPEGPAVACAPVAPLSWPKVEELWAHLDVLLVPSWGELSQHVCAFTKAFAQRPFNTRSPAPFPSAGMGARQQARSGKRWHRPAWVWWQQIKQFNRVSLAVTDAVVAAFPSPRLLQQGHGARAALIPQAGSLGRGWTRDGKKAQSTVLGWNAGSSKARAHSPLPRSSPFPLGQDPGSQTGALEAHVVGPCSQAPGVSCRPPAIGQHQSRREEGGVQPSDVLGVTRPPTQPRIPGPLGDRQATNVCQGLRPGPPTPPTSSSDELARQGQP</sequence>
<evidence type="ECO:0000256" key="4">
    <source>
        <dbReference type="ARBA" id="ARBA00023204"/>
    </source>
</evidence>
<gene>
    <name evidence="8" type="primary">EME2</name>
</gene>
<keyword evidence="8" id="KW-0540">Nuclease</keyword>
<evidence type="ECO:0000256" key="5">
    <source>
        <dbReference type="ARBA" id="ARBA00023242"/>
    </source>
</evidence>
<accession>A0ABM5A5X5</accession>
<feature type="compositionally biased region" description="Low complexity" evidence="6">
    <location>
        <begin position="14"/>
        <end position="23"/>
    </location>
</feature>
<dbReference type="RefSeq" id="XP_072610200.1">
    <property type="nucleotide sequence ID" value="XM_072754099.1"/>
</dbReference>
<organism evidence="7 8">
    <name type="scientific">Vulpes vulpes</name>
    <name type="common">Red fox</name>
    <dbReference type="NCBI Taxonomy" id="9627"/>
    <lineage>
        <taxon>Eukaryota</taxon>
        <taxon>Metazoa</taxon>
        <taxon>Chordata</taxon>
        <taxon>Craniata</taxon>
        <taxon>Vertebrata</taxon>
        <taxon>Euteleostomi</taxon>
        <taxon>Mammalia</taxon>
        <taxon>Eutheria</taxon>
        <taxon>Laurasiatheria</taxon>
        <taxon>Carnivora</taxon>
        <taxon>Caniformia</taxon>
        <taxon>Canidae</taxon>
        <taxon>Vulpes</taxon>
    </lineage>
</organism>
<keyword evidence="5" id="KW-0539">Nucleus</keyword>
<comment type="subcellular location">
    <subcellularLocation>
        <location evidence="1">Nucleus</location>
    </subcellularLocation>
</comment>
<feature type="region of interest" description="Disordered" evidence="6">
    <location>
        <begin position="249"/>
        <end position="367"/>
    </location>
</feature>
<evidence type="ECO:0000256" key="1">
    <source>
        <dbReference type="ARBA" id="ARBA00004123"/>
    </source>
</evidence>
<dbReference type="Proteomes" id="UP001652641">
    <property type="component" value="Chromosome 3"/>
</dbReference>
<proteinExistence type="predicted"/>
<feature type="region of interest" description="Disordered" evidence="6">
    <location>
        <begin position="1"/>
        <end position="67"/>
    </location>
</feature>
<dbReference type="Gene3D" id="1.10.150.670">
    <property type="entry name" value="Crossover junction endonuclease EME1, DNA-binding domain"/>
    <property type="match status" value="1"/>
</dbReference>
<dbReference type="GeneID" id="112909014"/>
<evidence type="ECO:0000256" key="6">
    <source>
        <dbReference type="SAM" id="MobiDB-lite"/>
    </source>
</evidence>
<evidence type="ECO:0000256" key="2">
    <source>
        <dbReference type="ARBA" id="ARBA00022763"/>
    </source>
</evidence>
<name>A0ABM5A5X5_VULVU</name>
<keyword evidence="7" id="KW-1185">Reference proteome</keyword>
<keyword evidence="8" id="KW-0255">Endonuclease</keyword>
<keyword evidence="3" id="KW-0233">DNA recombination</keyword>
<dbReference type="PANTHER" id="PTHR21077:SF6">
    <property type="entry name" value="CROSSOVER JUNCTION ENDONUCLEASE EME2-RELATED"/>
    <property type="match status" value="1"/>
</dbReference>
<feature type="compositionally biased region" description="Gly residues" evidence="6">
    <location>
        <begin position="24"/>
        <end position="45"/>
    </location>
</feature>
<dbReference type="Gene3D" id="4.10.800.30">
    <property type="entry name" value="ERCC4, Mus81-Eme1 complex, nuclease domain, subdomain 2"/>
    <property type="match status" value="1"/>
</dbReference>